<dbReference type="Gene3D" id="1.10.510.10">
    <property type="entry name" value="Transferase(Phosphotransferase) domain 1"/>
    <property type="match status" value="1"/>
</dbReference>
<dbReference type="Pfam" id="PF00069">
    <property type="entry name" value="Pkinase"/>
    <property type="match status" value="1"/>
</dbReference>
<evidence type="ECO:0000256" key="12">
    <source>
        <dbReference type="ARBA" id="ARBA00023128"/>
    </source>
</evidence>
<evidence type="ECO:0000256" key="6">
    <source>
        <dbReference type="ARBA" id="ARBA00022723"/>
    </source>
</evidence>
<dbReference type="SUPFAM" id="SSF56112">
    <property type="entry name" value="Protein kinase-like (PK-like)"/>
    <property type="match status" value="1"/>
</dbReference>
<keyword evidence="5" id="KW-0808">Transferase</keyword>
<feature type="region of interest" description="Disordered" evidence="15">
    <location>
        <begin position="601"/>
        <end position="629"/>
    </location>
</feature>
<dbReference type="InterPro" id="IPR011009">
    <property type="entry name" value="Kinase-like_dom_sf"/>
</dbReference>
<dbReference type="GO" id="GO:0046872">
    <property type="term" value="F:metal ion binding"/>
    <property type="evidence" value="ECO:0007669"/>
    <property type="project" value="UniProtKB-KW"/>
</dbReference>
<evidence type="ECO:0000256" key="9">
    <source>
        <dbReference type="ARBA" id="ARBA00022840"/>
    </source>
</evidence>
<protein>
    <recommendedName>
        <fullName evidence="3">non-specific serine/threonine protein kinase</fullName>
        <ecNumber evidence="3">2.7.11.1</ecNumber>
    </recommendedName>
</protein>
<name>A0A8S1HGM8_9PELO</name>
<gene>
    <name evidence="17" type="ORF">CAUJ_LOCUS11622</name>
</gene>
<reference evidence="17" key="1">
    <citation type="submission" date="2020-10" db="EMBL/GenBank/DDBJ databases">
        <authorList>
            <person name="Kikuchi T."/>
        </authorList>
    </citation>
    <scope>NUCLEOTIDE SEQUENCE</scope>
    <source>
        <strain evidence="17">NKZ352</strain>
    </source>
</reference>
<keyword evidence="6" id="KW-0479">Metal-binding</keyword>
<evidence type="ECO:0000313" key="18">
    <source>
        <dbReference type="Proteomes" id="UP000835052"/>
    </source>
</evidence>
<keyword evidence="8" id="KW-0418">Kinase</keyword>
<accession>A0A8S1HGM8</accession>
<dbReference type="GO" id="GO:0005739">
    <property type="term" value="C:mitochondrion"/>
    <property type="evidence" value="ECO:0007669"/>
    <property type="project" value="UniProtKB-SubCell"/>
</dbReference>
<keyword evidence="9" id="KW-0067">ATP-binding</keyword>
<dbReference type="InterPro" id="IPR000719">
    <property type="entry name" value="Prot_kinase_dom"/>
</dbReference>
<keyword evidence="7" id="KW-0547">Nucleotide-binding</keyword>
<keyword evidence="11" id="KW-0809">Transit peptide</keyword>
<keyword evidence="12" id="KW-0496">Mitochondrion</keyword>
<keyword evidence="10" id="KW-0460">Magnesium</keyword>
<proteinExistence type="predicted"/>
<evidence type="ECO:0000256" key="8">
    <source>
        <dbReference type="ARBA" id="ARBA00022777"/>
    </source>
</evidence>
<dbReference type="GO" id="GO:0090141">
    <property type="term" value="P:positive regulation of mitochondrial fission"/>
    <property type="evidence" value="ECO:0007669"/>
    <property type="project" value="TreeGrafter"/>
</dbReference>
<dbReference type="EMBL" id="CAJGYM010000059">
    <property type="protein sequence ID" value="CAD6195703.1"/>
    <property type="molecule type" value="Genomic_DNA"/>
</dbReference>
<comment type="caution">
    <text evidence="17">The sequence shown here is derived from an EMBL/GenBank/DDBJ whole genome shotgun (WGS) entry which is preliminary data.</text>
</comment>
<evidence type="ECO:0000256" key="14">
    <source>
        <dbReference type="ARBA" id="ARBA00048679"/>
    </source>
</evidence>
<dbReference type="EC" id="2.7.11.1" evidence="3"/>
<comment type="cofactor">
    <cofactor evidence="1">
        <name>Mg(2+)</name>
        <dbReference type="ChEBI" id="CHEBI:18420"/>
    </cofactor>
</comment>
<dbReference type="SMART" id="SM00220">
    <property type="entry name" value="S_TKc"/>
    <property type="match status" value="1"/>
</dbReference>
<comment type="subcellular location">
    <subcellularLocation>
        <location evidence="2">Mitochondrion</location>
    </subcellularLocation>
</comment>
<evidence type="ECO:0000256" key="13">
    <source>
        <dbReference type="ARBA" id="ARBA00047899"/>
    </source>
</evidence>
<comment type="catalytic activity">
    <reaction evidence="14">
        <text>L-seryl-[protein] + ATP = O-phospho-L-seryl-[protein] + ADP + H(+)</text>
        <dbReference type="Rhea" id="RHEA:17989"/>
        <dbReference type="Rhea" id="RHEA-COMP:9863"/>
        <dbReference type="Rhea" id="RHEA-COMP:11604"/>
        <dbReference type="ChEBI" id="CHEBI:15378"/>
        <dbReference type="ChEBI" id="CHEBI:29999"/>
        <dbReference type="ChEBI" id="CHEBI:30616"/>
        <dbReference type="ChEBI" id="CHEBI:83421"/>
        <dbReference type="ChEBI" id="CHEBI:456216"/>
        <dbReference type="EC" id="2.7.11.1"/>
    </reaction>
</comment>
<dbReference type="AlphaFoldDB" id="A0A8S1HGM8"/>
<keyword evidence="18" id="KW-1185">Reference proteome</keyword>
<evidence type="ECO:0000256" key="5">
    <source>
        <dbReference type="ARBA" id="ARBA00022679"/>
    </source>
</evidence>
<dbReference type="OrthoDB" id="1405469at2759"/>
<keyword evidence="4" id="KW-0723">Serine/threonine-protein kinase</keyword>
<evidence type="ECO:0000256" key="2">
    <source>
        <dbReference type="ARBA" id="ARBA00004173"/>
    </source>
</evidence>
<dbReference type="PROSITE" id="PS50011">
    <property type="entry name" value="PROTEIN_KINASE_DOM"/>
    <property type="match status" value="1"/>
</dbReference>
<organism evidence="17 18">
    <name type="scientific">Caenorhabditis auriculariae</name>
    <dbReference type="NCBI Taxonomy" id="2777116"/>
    <lineage>
        <taxon>Eukaryota</taxon>
        <taxon>Metazoa</taxon>
        <taxon>Ecdysozoa</taxon>
        <taxon>Nematoda</taxon>
        <taxon>Chromadorea</taxon>
        <taxon>Rhabditida</taxon>
        <taxon>Rhabditina</taxon>
        <taxon>Rhabditomorpha</taxon>
        <taxon>Rhabditoidea</taxon>
        <taxon>Rhabditidae</taxon>
        <taxon>Peloderinae</taxon>
        <taxon>Caenorhabditis</taxon>
    </lineage>
</organism>
<dbReference type="PANTHER" id="PTHR22972:SF7">
    <property type="entry name" value="SERINE_THREONINE-PROTEIN KINASE PINK1, MITOCHONDRIAL"/>
    <property type="match status" value="1"/>
</dbReference>
<evidence type="ECO:0000256" key="11">
    <source>
        <dbReference type="ARBA" id="ARBA00022946"/>
    </source>
</evidence>
<dbReference type="GO" id="GO:0000422">
    <property type="term" value="P:autophagy of mitochondrion"/>
    <property type="evidence" value="ECO:0007669"/>
    <property type="project" value="TreeGrafter"/>
</dbReference>
<sequence>MSMKKFSEAASLMAQELLSLAASRAKGVSRFLPRIFPTFYKLGVRVPFAKTPPRIFISVGRLVMRNRFYRPFTTLAMERHRFNQYNFVAKRFNPLIRRRRVALFHKDALDGIKKVFQKNARYNDDLNSTDLPDQIDAYEFGQFLGQGCNAAVYAARLVNPEDSLTLGPGFNEVSQVIASEPPNNRSEFRRQAYPYAVKLMFNFEHDRVSIGDNHLWRSMGTELAMYPKAAQMLRGRISDFKPLPKKHPNVVRVHTAFIDSLKVMPDAMERYPDALHTARWYESIASEPKTMYIVMRRYRQTLKDYVWTHQRNYWVGRVMLAQLLEACAFLQDHFVAQRDMKSDNILLQYDDDEEIPHLVVADFGCALACGSWEVKFEHQDDNNLGGNLKTRAPEVATATAGPGKTVNFKMADTWAAGGLAYEIFTRVNPFYEQISTVDYLETELPQLPKKLHHVAKDVVRDLLRRDPNQRVTPHVAANAINLSLFRFGSDVQKLLADCGLNKLAMLQNLAKTNGSSVIDKLGVTANRALDNVMALLTAETITATLAPQLVSRAEKQLRATFLSRVTREDLWTSLHYFFKETALVDADSLASLAPSNSPFFGSDGSSLEKNSKPLPNILPNNKYLPDSNGIVHRVRSK</sequence>
<dbReference type="GO" id="GO:0042981">
    <property type="term" value="P:regulation of apoptotic process"/>
    <property type="evidence" value="ECO:0007669"/>
    <property type="project" value="TreeGrafter"/>
</dbReference>
<dbReference type="Proteomes" id="UP000835052">
    <property type="component" value="Unassembled WGS sequence"/>
</dbReference>
<evidence type="ECO:0000256" key="4">
    <source>
        <dbReference type="ARBA" id="ARBA00022527"/>
    </source>
</evidence>
<evidence type="ECO:0000313" key="17">
    <source>
        <dbReference type="EMBL" id="CAD6195703.1"/>
    </source>
</evidence>
<evidence type="ECO:0000256" key="7">
    <source>
        <dbReference type="ARBA" id="ARBA00022741"/>
    </source>
</evidence>
<evidence type="ECO:0000259" key="16">
    <source>
        <dbReference type="PROSITE" id="PS50011"/>
    </source>
</evidence>
<comment type="catalytic activity">
    <reaction evidence="13">
        <text>L-threonyl-[protein] + ATP = O-phospho-L-threonyl-[protein] + ADP + H(+)</text>
        <dbReference type="Rhea" id="RHEA:46608"/>
        <dbReference type="Rhea" id="RHEA-COMP:11060"/>
        <dbReference type="Rhea" id="RHEA-COMP:11605"/>
        <dbReference type="ChEBI" id="CHEBI:15378"/>
        <dbReference type="ChEBI" id="CHEBI:30013"/>
        <dbReference type="ChEBI" id="CHEBI:30616"/>
        <dbReference type="ChEBI" id="CHEBI:61977"/>
        <dbReference type="ChEBI" id="CHEBI:456216"/>
        <dbReference type="EC" id="2.7.11.1"/>
    </reaction>
</comment>
<dbReference type="PANTHER" id="PTHR22972">
    <property type="entry name" value="SERINE/THREONINE PROTEIN KINASE"/>
    <property type="match status" value="1"/>
</dbReference>
<evidence type="ECO:0000256" key="15">
    <source>
        <dbReference type="SAM" id="MobiDB-lite"/>
    </source>
</evidence>
<evidence type="ECO:0000256" key="1">
    <source>
        <dbReference type="ARBA" id="ARBA00001946"/>
    </source>
</evidence>
<evidence type="ECO:0000256" key="10">
    <source>
        <dbReference type="ARBA" id="ARBA00022842"/>
    </source>
</evidence>
<dbReference type="GO" id="GO:0005524">
    <property type="term" value="F:ATP binding"/>
    <property type="evidence" value="ECO:0007669"/>
    <property type="project" value="UniProtKB-KW"/>
</dbReference>
<dbReference type="GO" id="GO:0004674">
    <property type="term" value="F:protein serine/threonine kinase activity"/>
    <property type="evidence" value="ECO:0007669"/>
    <property type="project" value="UniProtKB-KW"/>
</dbReference>
<feature type="domain" description="Protein kinase" evidence="16">
    <location>
        <begin position="138"/>
        <end position="485"/>
    </location>
</feature>
<dbReference type="InterPro" id="IPR051511">
    <property type="entry name" value="MitoQC_Scaffold_Kinases"/>
</dbReference>
<evidence type="ECO:0000256" key="3">
    <source>
        <dbReference type="ARBA" id="ARBA00012513"/>
    </source>
</evidence>